<dbReference type="Pfam" id="PF01243">
    <property type="entry name" value="PNPOx_N"/>
    <property type="match status" value="1"/>
</dbReference>
<comment type="caution">
    <text evidence="2">The sequence shown here is derived from an EMBL/GenBank/DDBJ whole genome shotgun (WGS) entry which is preliminary data.</text>
</comment>
<dbReference type="RefSeq" id="WP_128560349.1">
    <property type="nucleotide sequence ID" value="NZ_BPQH01000004.1"/>
</dbReference>
<dbReference type="InterPro" id="IPR024029">
    <property type="entry name" value="Pyridox_Oxase_FMN-dep"/>
</dbReference>
<keyword evidence="3" id="KW-1185">Reference proteome</keyword>
<reference evidence="2" key="2">
    <citation type="submission" date="2021-08" db="EMBL/GenBank/DDBJ databases">
        <authorList>
            <person name="Tani A."/>
            <person name="Ola A."/>
            <person name="Ogura Y."/>
            <person name="Katsura K."/>
            <person name="Hayashi T."/>
        </authorList>
    </citation>
    <scope>NUCLEOTIDE SEQUENCE</scope>
    <source>
        <strain evidence="2">KCTC 52305</strain>
    </source>
</reference>
<dbReference type="SUPFAM" id="SSF50475">
    <property type="entry name" value="FMN-binding split barrel"/>
    <property type="match status" value="1"/>
</dbReference>
<dbReference type="InterPro" id="IPR011576">
    <property type="entry name" value="Pyridox_Oxase_N"/>
</dbReference>
<evidence type="ECO:0000313" key="3">
    <source>
        <dbReference type="Proteomes" id="UP001055167"/>
    </source>
</evidence>
<dbReference type="Proteomes" id="UP001055167">
    <property type="component" value="Unassembled WGS sequence"/>
</dbReference>
<gene>
    <name evidence="2" type="ORF">OPKNFCMD_1506</name>
</gene>
<sequence>MQEIHDAQALRAHAGPVSRLAEGKVRPGLDRHARAFIALSPFLVLASSDAEGRADASPRGDAPGFVQVLDDATLLIPDRRGNNRMDSFANLLGAPGIGLIFFVPGINETLRVNGTARITTDAALLEPLAAQGKVPATGLVVGVSEAFFHCGKALMRSRLWEADAQVPRESFPSLGRLLAEQTGTIGVADAEQAIEESYRTRLY</sequence>
<reference evidence="2" key="1">
    <citation type="journal article" date="2021" name="Front. Microbiol.">
        <title>Comprehensive Comparative Genomics and Phenotyping of Methylobacterium Species.</title>
        <authorList>
            <person name="Alessa O."/>
            <person name="Ogura Y."/>
            <person name="Fujitani Y."/>
            <person name="Takami H."/>
            <person name="Hayashi T."/>
            <person name="Sahin N."/>
            <person name="Tani A."/>
        </authorList>
    </citation>
    <scope>NUCLEOTIDE SEQUENCE</scope>
    <source>
        <strain evidence="2">KCTC 52305</strain>
    </source>
</reference>
<evidence type="ECO:0000259" key="1">
    <source>
        <dbReference type="Pfam" id="PF01243"/>
    </source>
</evidence>
<organism evidence="2 3">
    <name type="scientific">Methylobacterium crusticola</name>
    <dbReference type="NCBI Taxonomy" id="1697972"/>
    <lineage>
        <taxon>Bacteria</taxon>
        <taxon>Pseudomonadati</taxon>
        <taxon>Pseudomonadota</taxon>
        <taxon>Alphaproteobacteria</taxon>
        <taxon>Hyphomicrobiales</taxon>
        <taxon>Methylobacteriaceae</taxon>
        <taxon>Methylobacterium</taxon>
    </lineage>
</organism>
<dbReference type="InterPro" id="IPR012349">
    <property type="entry name" value="Split_barrel_FMN-bd"/>
</dbReference>
<dbReference type="PANTHER" id="PTHR42815:SF2">
    <property type="entry name" value="FAD-BINDING, PUTATIVE (AFU_ORTHOLOGUE AFUA_6G07600)-RELATED"/>
    <property type="match status" value="1"/>
</dbReference>
<dbReference type="EMBL" id="BPQH01000004">
    <property type="protein sequence ID" value="GJD48780.1"/>
    <property type="molecule type" value="Genomic_DNA"/>
</dbReference>
<proteinExistence type="predicted"/>
<protein>
    <recommendedName>
        <fullName evidence="1">Pyridoxamine 5'-phosphate oxidase N-terminal domain-containing protein</fullName>
    </recommendedName>
</protein>
<dbReference type="Gene3D" id="2.30.110.10">
    <property type="entry name" value="Electron Transport, Fmn-binding Protein, Chain A"/>
    <property type="match status" value="1"/>
</dbReference>
<dbReference type="NCBIfam" id="TIGR04025">
    <property type="entry name" value="PPOX_FMN_DR2398"/>
    <property type="match status" value="1"/>
</dbReference>
<feature type="domain" description="Pyridoxamine 5'-phosphate oxidase N-terminal" evidence="1">
    <location>
        <begin position="30"/>
        <end position="130"/>
    </location>
</feature>
<accession>A0ABQ4QTX9</accession>
<evidence type="ECO:0000313" key="2">
    <source>
        <dbReference type="EMBL" id="GJD48780.1"/>
    </source>
</evidence>
<name>A0ABQ4QTX9_9HYPH</name>
<dbReference type="PANTHER" id="PTHR42815">
    <property type="entry name" value="FAD-BINDING, PUTATIVE (AFU_ORTHOLOGUE AFUA_6G07600)-RELATED"/>
    <property type="match status" value="1"/>
</dbReference>